<evidence type="ECO:0000313" key="1">
    <source>
        <dbReference type="EMBL" id="CAF0726446.1"/>
    </source>
</evidence>
<reference evidence="1" key="1">
    <citation type="submission" date="2021-02" db="EMBL/GenBank/DDBJ databases">
        <authorList>
            <person name="Nowell W R."/>
        </authorList>
    </citation>
    <scope>NUCLEOTIDE SEQUENCE</scope>
    <source>
        <strain evidence="1">Ploen Becks lab</strain>
    </source>
</reference>
<evidence type="ECO:0000313" key="2">
    <source>
        <dbReference type="Proteomes" id="UP000663879"/>
    </source>
</evidence>
<name>A0A813MRD9_9BILA</name>
<dbReference type="Proteomes" id="UP000663879">
    <property type="component" value="Unassembled WGS sequence"/>
</dbReference>
<sequence length="156" mass="17899">MKLFQVLLFNLNSRRCESEDKTASQVYVEELSNLCNTTGISLKEGANNENFKTFDSVKSTLQRRKSKLRPKLPNSLKDTKIEGDYLKTNEGKKFLILNRKNKILVFASSDGLECLSKCEFWAGDGTFHVAAKYFYQLYIIHGYYESNDSMCFCTNA</sequence>
<organism evidence="1 2">
    <name type="scientific">Brachionus calyciflorus</name>
    <dbReference type="NCBI Taxonomy" id="104777"/>
    <lineage>
        <taxon>Eukaryota</taxon>
        <taxon>Metazoa</taxon>
        <taxon>Spiralia</taxon>
        <taxon>Gnathifera</taxon>
        <taxon>Rotifera</taxon>
        <taxon>Eurotatoria</taxon>
        <taxon>Monogononta</taxon>
        <taxon>Pseudotrocha</taxon>
        <taxon>Ploima</taxon>
        <taxon>Brachionidae</taxon>
        <taxon>Brachionus</taxon>
    </lineage>
</organism>
<protein>
    <submittedName>
        <fullName evidence="1">Uncharacterized protein</fullName>
    </submittedName>
</protein>
<dbReference type="EMBL" id="CAJNOC010000201">
    <property type="protein sequence ID" value="CAF0726446.1"/>
    <property type="molecule type" value="Genomic_DNA"/>
</dbReference>
<accession>A0A813MRD9</accession>
<keyword evidence="2" id="KW-1185">Reference proteome</keyword>
<gene>
    <name evidence="1" type="ORF">OXX778_LOCUS2546</name>
</gene>
<proteinExistence type="predicted"/>
<dbReference type="OrthoDB" id="93990at2759"/>
<dbReference type="AlphaFoldDB" id="A0A813MRD9"/>
<comment type="caution">
    <text evidence="1">The sequence shown here is derived from an EMBL/GenBank/DDBJ whole genome shotgun (WGS) entry which is preliminary data.</text>
</comment>